<keyword evidence="4 5" id="KW-0440">LIM domain</keyword>
<dbReference type="PROSITE" id="PS50023">
    <property type="entry name" value="LIM_DOMAIN_2"/>
    <property type="match status" value="1"/>
</dbReference>
<feature type="compositionally biased region" description="Low complexity" evidence="6">
    <location>
        <begin position="236"/>
        <end position="247"/>
    </location>
</feature>
<dbReference type="Proteomes" id="UP000289152">
    <property type="component" value="Unassembled WGS sequence"/>
</dbReference>
<dbReference type="GO" id="GO:0003712">
    <property type="term" value="F:transcription coregulator activity"/>
    <property type="evidence" value="ECO:0007669"/>
    <property type="project" value="TreeGrafter"/>
</dbReference>
<protein>
    <recommendedName>
        <fullName evidence="7">LIM zinc-binding domain-containing protein</fullName>
    </recommendedName>
</protein>
<dbReference type="EMBL" id="SDIL01000030">
    <property type="protein sequence ID" value="RXK39510.1"/>
    <property type="molecule type" value="Genomic_DNA"/>
</dbReference>
<dbReference type="GO" id="GO:0030695">
    <property type="term" value="F:GTPase regulator activity"/>
    <property type="evidence" value="ECO:0007669"/>
    <property type="project" value="UniProtKB-ARBA"/>
</dbReference>
<proteinExistence type="predicted"/>
<feature type="domain" description="LIM zinc-binding" evidence="7">
    <location>
        <begin position="165"/>
        <end position="234"/>
    </location>
</feature>
<comment type="caution">
    <text evidence="8">The sequence shown here is derived from an EMBL/GenBank/DDBJ whole genome shotgun (WGS) entry which is preliminary data.</text>
</comment>
<organism evidence="8 9">
    <name type="scientific">Tremella mesenterica</name>
    <name type="common">Jelly fungus</name>
    <dbReference type="NCBI Taxonomy" id="5217"/>
    <lineage>
        <taxon>Eukaryota</taxon>
        <taxon>Fungi</taxon>
        <taxon>Dikarya</taxon>
        <taxon>Basidiomycota</taxon>
        <taxon>Agaricomycotina</taxon>
        <taxon>Tremellomycetes</taxon>
        <taxon>Tremellales</taxon>
        <taxon>Tremellaceae</taxon>
        <taxon>Tremella</taxon>
    </lineage>
</organism>
<gene>
    <name evidence="8" type="ORF">M231_03179</name>
</gene>
<feature type="region of interest" description="Disordered" evidence="6">
    <location>
        <begin position="39"/>
        <end position="65"/>
    </location>
</feature>
<dbReference type="SMART" id="SM00132">
    <property type="entry name" value="LIM"/>
    <property type="match status" value="2"/>
</dbReference>
<feature type="region of interest" description="Disordered" evidence="6">
    <location>
        <begin position="355"/>
        <end position="377"/>
    </location>
</feature>
<keyword evidence="1 5" id="KW-0479">Metal-binding</keyword>
<evidence type="ECO:0000259" key="7">
    <source>
        <dbReference type="PROSITE" id="PS50023"/>
    </source>
</evidence>
<keyword evidence="3 5" id="KW-0862">Zinc</keyword>
<dbReference type="InParanoid" id="A0A4Q1BP05"/>
<dbReference type="STRING" id="5217.A0A4Q1BP05"/>
<evidence type="ECO:0000256" key="1">
    <source>
        <dbReference type="ARBA" id="ARBA00022723"/>
    </source>
</evidence>
<dbReference type="InterPro" id="IPR001781">
    <property type="entry name" value="Znf_LIM"/>
</dbReference>
<dbReference type="AlphaFoldDB" id="A0A4Q1BP05"/>
<evidence type="ECO:0000256" key="3">
    <source>
        <dbReference type="ARBA" id="ARBA00022833"/>
    </source>
</evidence>
<evidence type="ECO:0000256" key="5">
    <source>
        <dbReference type="PROSITE-ProRule" id="PRU00125"/>
    </source>
</evidence>
<dbReference type="GO" id="GO:0046872">
    <property type="term" value="F:metal ion binding"/>
    <property type="evidence" value="ECO:0007669"/>
    <property type="project" value="UniProtKB-KW"/>
</dbReference>
<dbReference type="PANTHER" id="PTHR24205:SF4">
    <property type="entry name" value="PROTEIN ESPINAS"/>
    <property type="match status" value="1"/>
</dbReference>
<evidence type="ECO:0000256" key="4">
    <source>
        <dbReference type="ARBA" id="ARBA00023038"/>
    </source>
</evidence>
<dbReference type="Gene3D" id="2.10.110.10">
    <property type="entry name" value="Cysteine Rich Protein"/>
    <property type="match status" value="2"/>
</dbReference>
<sequence>MIVCNLCGNAVSLLNAPCPKCSGRGIEHASVIKRVLTPTQQAGSPDRWAQKYTTTPSPSRDLTVPDVPLVPSASIQSRPNLRQTHANSPLRNHSTIDISLDVHDSQLARVYGSVLDPRVQHPECKACSCQIKAGNKLYLAPRLISGINQGDVLCRGCYSTRFALGTCVTCQQVILGDKEEGSGGGHVKDGAGHLWHGNCFKCTRCSEPLYDRDHVLLPMLSPCCIECFDQQISTPEKSSKTTSSEIPQTGGRYARPGTVLAPKKMVPPAPTVSLNPERTPQQKSLVASIMRRFEDPDTSSGEGTIKPHPPPLPQTAYTRNVHSARPITSQSLLHDISRVRSSSPPLKVEDATFLSPNMSKPQRPTTEGLTGHIKPPGRPRSMLSCPGCLSSVALLDRGVVRGPHGQLWHQNCLKCGKGGVAMGLPLQSQGCGKVLDALATVDKEGHVWCRACSLSLQIPPKANTVTVSSQS</sequence>
<dbReference type="GO" id="GO:0005634">
    <property type="term" value="C:nucleus"/>
    <property type="evidence" value="ECO:0007669"/>
    <property type="project" value="TreeGrafter"/>
</dbReference>
<accession>A0A4Q1BP05</accession>
<evidence type="ECO:0000256" key="2">
    <source>
        <dbReference type="ARBA" id="ARBA00022737"/>
    </source>
</evidence>
<keyword evidence="9" id="KW-1185">Reference proteome</keyword>
<feature type="region of interest" description="Disordered" evidence="6">
    <location>
        <begin position="236"/>
        <end position="262"/>
    </location>
</feature>
<evidence type="ECO:0000313" key="8">
    <source>
        <dbReference type="EMBL" id="RXK39510.1"/>
    </source>
</evidence>
<evidence type="ECO:0000256" key="6">
    <source>
        <dbReference type="SAM" id="MobiDB-lite"/>
    </source>
</evidence>
<dbReference type="PANTHER" id="PTHR24205">
    <property type="entry name" value="FOUR AND A HALF LIM DOMAINS PROTEIN"/>
    <property type="match status" value="1"/>
</dbReference>
<keyword evidence="2" id="KW-0677">Repeat</keyword>
<feature type="compositionally biased region" description="Polar residues" evidence="6">
    <location>
        <begin position="51"/>
        <end position="60"/>
    </location>
</feature>
<feature type="compositionally biased region" description="Polar residues" evidence="6">
    <location>
        <begin position="355"/>
        <end position="368"/>
    </location>
</feature>
<reference evidence="8 9" key="1">
    <citation type="submission" date="2016-06" db="EMBL/GenBank/DDBJ databases">
        <title>Evolution of pathogenesis and genome organization in the Tremellales.</title>
        <authorList>
            <person name="Cuomo C."/>
            <person name="Litvintseva A."/>
            <person name="Heitman J."/>
            <person name="Chen Y."/>
            <person name="Sun S."/>
            <person name="Springer D."/>
            <person name="Dromer F."/>
            <person name="Young S."/>
            <person name="Zeng Q."/>
            <person name="Chapman S."/>
            <person name="Gujja S."/>
            <person name="Saif S."/>
            <person name="Birren B."/>
        </authorList>
    </citation>
    <scope>NUCLEOTIDE SEQUENCE [LARGE SCALE GENOMIC DNA]</scope>
    <source>
        <strain evidence="8 9">ATCC 28783</strain>
    </source>
</reference>
<name>A0A4Q1BP05_TREME</name>
<dbReference type="OrthoDB" id="1112565at2759"/>
<evidence type="ECO:0000313" key="9">
    <source>
        <dbReference type="Proteomes" id="UP000289152"/>
    </source>
</evidence>